<feature type="compositionally biased region" description="Gly residues" evidence="1">
    <location>
        <begin position="116"/>
        <end position="126"/>
    </location>
</feature>
<name>A0A226EL04_FOLCA</name>
<protein>
    <submittedName>
        <fullName evidence="3">Uncharacterized protein</fullName>
    </submittedName>
</protein>
<dbReference type="Proteomes" id="UP000198287">
    <property type="component" value="Unassembled WGS sequence"/>
</dbReference>
<comment type="caution">
    <text evidence="3">The sequence shown here is derived from an EMBL/GenBank/DDBJ whole genome shotgun (WGS) entry which is preliminary data.</text>
</comment>
<evidence type="ECO:0000256" key="2">
    <source>
        <dbReference type="SAM" id="SignalP"/>
    </source>
</evidence>
<gene>
    <name evidence="3" type="ORF">Fcan01_08522</name>
</gene>
<evidence type="ECO:0000313" key="3">
    <source>
        <dbReference type="EMBL" id="OXA57674.1"/>
    </source>
</evidence>
<organism evidence="3 4">
    <name type="scientific">Folsomia candida</name>
    <name type="common">Springtail</name>
    <dbReference type="NCBI Taxonomy" id="158441"/>
    <lineage>
        <taxon>Eukaryota</taxon>
        <taxon>Metazoa</taxon>
        <taxon>Ecdysozoa</taxon>
        <taxon>Arthropoda</taxon>
        <taxon>Hexapoda</taxon>
        <taxon>Collembola</taxon>
        <taxon>Entomobryomorpha</taxon>
        <taxon>Isotomoidea</taxon>
        <taxon>Isotomidae</taxon>
        <taxon>Proisotominae</taxon>
        <taxon>Folsomia</taxon>
    </lineage>
</organism>
<feature type="compositionally biased region" description="Polar residues" evidence="1">
    <location>
        <begin position="49"/>
        <end position="75"/>
    </location>
</feature>
<keyword evidence="2" id="KW-0732">Signal</keyword>
<evidence type="ECO:0000256" key="1">
    <source>
        <dbReference type="SAM" id="MobiDB-lite"/>
    </source>
</evidence>
<feature type="signal peptide" evidence="2">
    <location>
        <begin position="1"/>
        <end position="21"/>
    </location>
</feature>
<dbReference type="EMBL" id="LNIX01000003">
    <property type="protein sequence ID" value="OXA57674.1"/>
    <property type="molecule type" value="Genomic_DNA"/>
</dbReference>
<proteinExistence type="predicted"/>
<sequence length="144" mass="15253">MLNHFALLITTTLTIFQVGQGTKLGANYSLASESAISLTNGTTNFTINQNSTTNKKPAMVQSTVDTNSSTITSSNGFGGDDDEINISSSEQKSQEQNFGDLDLAASNSNPSSSSFGKGGMRRGYGGTLRRPWGYSSHEWGLGRG</sequence>
<feature type="compositionally biased region" description="Polar residues" evidence="1">
    <location>
        <begin position="85"/>
        <end position="97"/>
    </location>
</feature>
<evidence type="ECO:0000313" key="4">
    <source>
        <dbReference type="Proteomes" id="UP000198287"/>
    </source>
</evidence>
<accession>A0A226EL04</accession>
<keyword evidence="4" id="KW-1185">Reference proteome</keyword>
<dbReference type="AlphaFoldDB" id="A0A226EL04"/>
<feature type="chain" id="PRO_5012714230" evidence="2">
    <location>
        <begin position="22"/>
        <end position="144"/>
    </location>
</feature>
<feature type="region of interest" description="Disordered" evidence="1">
    <location>
        <begin position="49"/>
        <end position="129"/>
    </location>
</feature>
<reference evidence="3 4" key="1">
    <citation type="submission" date="2015-12" db="EMBL/GenBank/DDBJ databases">
        <title>The genome of Folsomia candida.</title>
        <authorList>
            <person name="Faddeeva A."/>
            <person name="Derks M.F."/>
            <person name="Anvar Y."/>
            <person name="Smit S."/>
            <person name="Van Straalen N."/>
            <person name="Roelofs D."/>
        </authorList>
    </citation>
    <scope>NUCLEOTIDE SEQUENCE [LARGE SCALE GENOMIC DNA]</scope>
    <source>
        <strain evidence="3 4">VU population</strain>
        <tissue evidence="3">Whole body</tissue>
    </source>
</reference>